<evidence type="ECO:0000313" key="8">
    <source>
        <dbReference type="EMBL" id="PWK28271.1"/>
    </source>
</evidence>
<keyword evidence="2 7" id="KW-0808">Transferase</keyword>
<dbReference type="HAMAP" id="MF_00109">
    <property type="entry name" value="Shikimate_kinase"/>
    <property type="match status" value="1"/>
</dbReference>
<comment type="caution">
    <text evidence="7">Lacks conserved residue(s) required for the propagation of feature annotation.</text>
</comment>
<feature type="binding site" evidence="7">
    <location>
        <position position="71"/>
    </location>
    <ligand>
        <name>substrate</name>
    </ligand>
</feature>
<keyword evidence="7" id="KW-0460">Magnesium</keyword>
<evidence type="ECO:0000256" key="6">
    <source>
        <dbReference type="ARBA" id="ARBA00023141"/>
    </source>
</evidence>
<dbReference type="EMBL" id="QGGO01000004">
    <property type="protein sequence ID" value="PWK28271.1"/>
    <property type="molecule type" value="Genomic_DNA"/>
</dbReference>
<dbReference type="SUPFAM" id="SSF52540">
    <property type="entry name" value="P-loop containing nucleoside triphosphate hydrolases"/>
    <property type="match status" value="1"/>
</dbReference>
<keyword evidence="3 7" id="KW-0547">Nucleotide-binding</keyword>
<dbReference type="GO" id="GO:0000287">
    <property type="term" value="F:magnesium ion binding"/>
    <property type="evidence" value="ECO:0007669"/>
    <property type="project" value="UniProtKB-UniRule"/>
</dbReference>
<dbReference type="GO" id="GO:0005524">
    <property type="term" value="F:ATP binding"/>
    <property type="evidence" value="ECO:0007669"/>
    <property type="project" value="UniProtKB-UniRule"/>
</dbReference>
<comment type="pathway">
    <text evidence="7">Metabolic intermediate biosynthesis; chorismate biosynthesis; chorismate from D-erythrose 4-phosphate and phosphoenolpyruvate: step 5/7.</text>
</comment>
<keyword evidence="9" id="KW-1185">Reference proteome</keyword>
<reference evidence="8 9" key="1">
    <citation type="submission" date="2018-05" db="EMBL/GenBank/DDBJ databases">
        <title>Genomic Encyclopedia of Archaeal and Bacterial Type Strains, Phase II (KMG-II): from individual species to whole genera.</title>
        <authorList>
            <person name="Goeker M."/>
        </authorList>
    </citation>
    <scope>NUCLEOTIDE SEQUENCE [LARGE SCALE GENOMIC DNA]</scope>
    <source>
        <strain evidence="8 9">DSM 22214</strain>
    </source>
</reference>
<comment type="function">
    <text evidence="7">Catalyzes the specific phosphorylation of the 3-hydroxyl group of shikimic acid using ATP as a cosubstrate.</text>
</comment>
<comment type="catalytic activity">
    <reaction evidence="7">
        <text>shikimate + ATP = 3-phosphoshikimate + ADP + H(+)</text>
        <dbReference type="Rhea" id="RHEA:13121"/>
        <dbReference type="ChEBI" id="CHEBI:15378"/>
        <dbReference type="ChEBI" id="CHEBI:30616"/>
        <dbReference type="ChEBI" id="CHEBI:36208"/>
        <dbReference type="ChEBI" id="CHEBI:145989"/>
        <dbReference type="ChEBI" id="CHEBI:456216"/>
        <dbReference type="EC" id="2.7.1.71"/>
    </reaction>
</comment>
<feature type="binding site" evidence="7">
    <location>
        <position position="49"/>
    </location>
    <ligand>
        <name>substrate</name>
    </ligand>
</feature>
<dbReference type="GO" id="GO:0009423">
    <property type="term" value="P:chorismate biosynthetic process"/>
    <property type="evidence" value="ECO:0007669"/>
    <property type="project" value="UniProtKB-UniRule"/>
</dbReference>
<proteinExistence type="inferred from homology"/>
<evidence type="ECO:0000313" key="9">
    <source>
        <dbReference type="Proteomes" id="UP000245489"/>
    </source>
</evidence>
<feature type="binding site" evidence="7">
    <location>
        <begin position="3"/>
        <end position="8"/>
    </location>
    <ligand>
        <name>ATP</name>
        <dbReference type="ChEBI" id="CHEBI:30616"/>
    </ligand>
</feature>
<dbReference type="GO" id="GO:0004765">
    <property type="term" value="F:shikimate kinase activity"/>
    <property type="evidence" value="ECO:0007669"/>
    <property type="project" value="UniProtKB-UniRule"/>
</dbReference>
<feature type="binding site" evidence="7">
    <location>
        <position position="134"/>
    </location>
    <ligand>
        <name>substrate</name>
    </ligand>
</feature>
<feature type="binding site" evidence="7">
    <location>
        <position position="7"/>
    </location>
    <ligand>
        <name>Mg(2+)</name>
        <dbReference type="ChEBI" id="CHEBI:18420"/>
    </ligand>
</feature>
<dbReference type="GO" id="GO:0005829">
    <property type="term" value="C:cytosol"/>
    <property type="evidence" value="ECO:0007669"/>
    <property type="project" value="TreeGrafter"/>
</dbReference>
<sequence length="164" mass="19016">MPSSGKSTLGRQLAKRLNFQFIDMDDLITNQELSSVFDIFKFKGEDYFRQVESKVLKGIAPNQKFVIATGGGVPCFFDNMEYIKTNGTSIFLNVPPEDLLKRIHKTDANNRPLIDKRKTDDELLKELTARFEYRLQFYERADLQIDGNIDVDQLLWLLEEIESE</sequence>
<dbReference type="Proteomes" id="UP000245489">
    <property type="component" value="Unassembled WGS sequence"/>
</dbReference>
<evidence type="ECO:0000256" key="3">
    <source>
        <dbReference type="ARBA" id="ARBA00022741"/>
    </source>
</evidence>
<gene>
    <name evidence="7" type="primary">aroK</name>
    <name evidence="8" type="ORF">LV89_01054</name>
</gene>
<dbReference type="EC" id="2.7.1.71" evidence="7"/>
<dbReference type="InterPro" id="IPR027417">
    <property type="entry name" value="P-loop_NTPase"/>
</dbReference>
<name>A0A316ECR6_9BACT</name>
<evidence type="ECO:0000256" key="4">
    <source>
        <dbReference type="ARBA" id="ARBA00022777"/>
    </source>
</evidence>
<keyword evidence="4 7" id="KW-0418">Kinase</keyword>
<dbReference type="PANTHER" id="PTHR21087:SF16">
    <property type="entry name" value="SHIKIMATE KINASE 1, CHLOROPLASTIC"/>
    <property type="match status" value="1"/>
</dbReference>
<comment type="similarity">
    <text evidence="7">Belongs to the shikimate kinase family.</text>
</comment>
<comment type="subcellular location">
    <subcellularLocation>
        <location evidence="7">Cytoplasm</location>
    </subcellularLocation>
</comment>
<dbReference type="Pfam" id="PF01202">
    <property type="entry name" value="SKI"/>
    <property type="match status" value="1"/>
</dbReference>
<comment type="subunit">
    <text evidence="7">Monomer.</text>
</comment>
<dbReference type="Gene3D" id="3.40.50.300">
    <property type="entry name" value="P-loop containing nucleotide triphosphate hydrolases"/>
    <property type="match status" value="1"/>
</dbReference>
<feature type="binding site" evidence="7">
    <location>
        <position position="25"/>
    </location>
    <ligand>
        <name>substrate</name>
    </ligand>
</feature>
<keyword evidence="6 7" id="KW-0057">Aromatic amino acid biosynthesis</keyword>
<dbReference type="AlphaFoldDB" id="A0A316ECR6"/>
<protein>
    <recommendedName>
        <fullName evidence="7">Shikimate kinase</fullName>
        <shortName evidence="7">SK</shortName>
        <ecNumber evidence="7">2.7.1.71</ecNumber>
    </recommendedName>
</protein>
<comment type="cofactor">
    <cofactor evidence="7">
        <name>Mg(2+)</name>
        <dbReference type="ChEBI" id="CHEBI:18420"/>
    </cofactor>
    <text evidence="7">Binds 1 Mg(2+) ion per subunit.</text>
</comment>
<accession>A0A316ECR6</accession>
<evidence type="ECO:0000256" key="1">
    <source>
        <dbReference type="ARBA" id="ARBA00022605"/>
    </source>
</evidence>
<keyword evidence="5 7" id="KW-0067">ATP-binding</keyword>
<evidence type="ECO:0000256" key="5">
    <source>
        <dbReference type="ARBA" id="ARBA00022840"/>
    </source>
</evidence>
<keyword evidence="7" id="KW-0479">Metal-binding</keyword>
<dbReference type="InterPro" id="IPR000623">
    <property type="entry name" value="Shikimate_kinase/TSH1"/>
</dbReference>
<comment type="caution">
    <text evidence="8">The sequence shown here is derived from an EMBL/GenBank/DDBJ whole genome shotgun (WGS) entry which is preliminary data.</text>
</comment>
<dbReference type="PRINTS" id="PR01100">
    <property type="entry name" value="SHIKIMTKNASE"/>
</dbReference>
<evidence type="ECO:0000256" key="2">
    <source>
        <dbReference type="ARBA" id="ARBA00022679"/>
    </source>
</evidence>
<dbReference type="GO" id="GO:0008652">
    <property type="term" value="P:amino acid biosynthetic process"/>
    <property type="evidence" value="ECO:0007669"/>
    <property type="project" value="UniProtKB-KW"/>
</dbReference>
<keyword evidence="1 7" id="KW-0028">Amino-acid biosynthesis</keyword>
<feature type="binding site" evidence="7">
    <location>
        <position position="111"/>
    </location>
    <ligand>
        <name>ATP</name>
        <dbReference type="ChEBI" id="CHEBI:30616"/>
    </ligand>
</feature>
<dbReference type="UniPathway" id="UPA00053">
    <property type="reaction ID" value="UER00088"/>
</dbReference>
<organism evidence="8 9">
    <name type="scientific">Arcicella aurantiaca</name>
    <dbReference type="NCBI Taxonomy" id="591202"/>
    <lineage>
        <taxon>Bacteria</taxon>
        <taxon>Pseudomonadati</taxon>
        <taxon>Bacteroidota</taxon>
        <taxon>Cytophagia</taxon>
        <taxon>Cytophagales</taxon>
        <taxon>Flectobacillaceae</taxon>
        <taxon>Arcicella</taxon>
    </lineage>
</organism>
<dbReference type="InterPro" id="IPR031322">
    <property type="entry name" value="Shikimate/glucono_kinase"/>
</dbReference>
<dbReference type="PANTHER" id="PTHR21087">
    <property type="entry name" value="SHIKIMATE KINASE"/>
    <property type="match status" value="1"/>
</dbReference>
<evidence type="ECO:0000256" key="7">
    <source>
        <dbReference type="HAMAP-Rule" id="MF_00109"/>
    </source>
</evidence>
<dbReference type="GO" id="GO:0009073">
    <property type="term" value="P:aromatic amino acid family biosynthetic process"/>
    <property type="evidence" value="ECO:0007669"/>
    <property type="project" value="UniProtKB-KW"/>
</dbReference>
<keyword evidence="7" id="KW-0963">Cytoplasm</keyword>
<dbReference type="CDD" id="cd00464">
    <property type="entry name" value="SK"/>
    <property type="match status" value="1"/>
</dbReference>